<evidence type="ECO:0000313" key="3">
    <source>
        <dbReference type="Proteomes" id="UP000595332"/>
    </source>
</evidence>
<dbReference type="EMBL" id="AP014546">
    <property type="protein sequence ID" value="BBB28163.1"/>
    <property type="molecule type" value="Genomic_DNA"/>
</dbReference>
<dbReference type="AlphaFoldDB" id="A0A7R6PEQ9"/>
<keyword evidence="1" id="KW-0472">Membrane</keyword>
<dbReference type="KEGG" id="njp:NEJAP_0204"/>
<dbReference type="Proteomes" id="UP000595332">
    <property type="component" value="Chromosome"/>
</dbReference>
<organism evidence="2 3">
    <name type="scientific">Neptunomonas japonica JAMM 1380</name>
    <dbReference type="NCBI Taxonomy" id="1441457"/>
    <lineage>
        <taxon>Bacteria</taxon>
        <taxon>Pseudomonadati</taxon>
        <taxon>Pseudomonadota</taxon>
        <taxon>Gammaproteobacteria</taxon>
        <taxon>Oceanospirillales</taxon>
        <taxon>Oceanospirillaceae</taxon>
        <taxon>Neptunomonas</taxon>
    </lineage>
</organism>
<evidence type="ECO:0000256" key="1">
    <source>
        <dbReference type="SAM" id="Phobius"/>
    </source>
</evidence>
<dbReference type="InterPro" id="IPR011249">
    <property type="entry name" value="Metalloenz_LuxS/M16"/>
</dbReference>
<dbReference type="RefSeq" id="WP_201348894.1">
    <property type="nucleotide sequence ID" value="NZ_AP014546.1"/>
</dbReference>
<keyword evidence="3" id="KW-1185">Reference proteome</keyword>
<proteinExistence type="predicted"/>
<dbReference type="Gene3D" id="3.30.830.10">
    <property type="entry name" value="Metalloenzyme, LuxS/M16 peptidase-like"/>
    <property type="match status" value="1"/>
</dbReference>
<evidence type="ECO:0008006" key="4">
    <source>
        <dbReference type="Google" id="ProtNLM"/>
    </source>
</evidence>
<keyword evidence="1" id="KW-0812">Transmembrane</keyword>
<dbReference type="GO" id="GO:0046872">
    <property type="term" value="F:metal ion binding"/>
    <property type="evidence" value="ECO:0007669"/>
    <property type="project" value="InterPro"/>
</dbReference>
<gene>
    <name evidence="2" type="ORF">NEJAP_0204</name>
</gene>
<sequence>MDQPNQSLFNRTYLKILSWVVAIVIVVLTASNQNTTTLPATELADGWIYLTIEEGMDQQLRLTYPVTPAYTEKQTQQRLALQSALTKAATKQSNLSLQWQDDRVILTLPIPQPDNKSSFFDFENLLSDLTFSINQYYPAALQRAAAQRYLALNDIEELALSNLKAQLPAFLSTYIEPINTFNLFSQRPTVLFILKEEQQSLINPIVQQLAARYSQSDVLDTVEQSDIQKTPIRINLQHRSTHHLYLTGQAIRADTDNASRTLTFHYVNQAIQPLIENSSSTYRLLLKPASPIGYSALSLVRDEALKKALNSNLQTYLLENFNSEQLEQIKTSLVQKYRKQLSTPLGRVEQLTSTLFYQEKLQSEDEFRDTLNNISDAQIQTNIEQLFDPLRTIIVRITPP</sequence>
<reference evidence="2 3" key="1">
    <citation type="journal article" date="2008" name="Int. J. Syst. Evol. Microbiol.">
        <title>Neptunomonas japonica sp. nov., an Osedax japonicus symbiont-like bacterium isolated from sediment adjacent to sperm whale carcasses off Kagoshima, Japan.</title>
        <authorList>
            <person name="Miyazaki M."/>
            <person name="Nogi Y."/>
            <person name="Fujiwara Y."/>
            <person name="Kawato M."/>
            <person name="Kubokawa K."/>
            <person name="Horikoshi K."/>
        </authorList>
    </citation>
    <scope>NUCLEOTIDE SEQUENCE [LARGE SCALE GENOMIC DNA]</scope>
    <source>
        <strain evidence="2 3">JAMM 1380</strain>
    </source>
</reference>
<dbReference type="SUPFAM" id="SSF63411">
    <property type="entry name" value="LuxS/MPP-like metallohydrolase"/>
    <property type="match status" value="1"/>
</dbReference>
<feature type="transmembrane region" description="Helical" evidence="1">
    <location>
        <begin position="12"/>
        <end position="31"/>
    </location>
</feature>
<name>A0A7R6PEQ9_9GAMM</name>
<evidence type="ECO:0000313" key="2">
    <source>
        <dbReference type="EMBL" id="BBB28163.1"/>
    </source>
</evidence>
<accession>A0A7R6PEQ9</accession>
<keyword evidence="1" id="KW-1133">Transmembrane helix</keyword>
<protein>
    <recommendedName>
        <fullName evidence="4">Zinc protease</fullName>
    </recommendedName>
</protein>